<evidence type="ECO:0000313" key="19">
    <source>
        <dbReference type="EMBL" id="KAF2849475.1"/>
    </source>
</evidence>
<dbReference type="GO" id="GO:0005576">
    <property type="term" value="C:extracellular region"/>
    <property type="evidence" value="ECO:0007669"/>
    <property type="project" value="UniProtKB-SubCell"/>
</dbReference>
<feature type="signal peptide" evidence="17">
    <location>
        <begin position="1"/>
        <end position="19"/>
    </location>
</feature>
<evidence type="ECO:0000256" key="11">
    <source>
        <dbReference type="ARBA" id="ARBA00023157"/>
    </source>
</evidence>
<keyword evidence="14" id="KW-0479">Metal-binding</keyword>
<dbReference type="Pfam" id="PF05730">
    <property type="entry name" value="CFEM"/>
    <property type="match status" value="1"/>
</dbReference>
<dbReference type="InterPro" id="IPR008427">
    <property type="entry name" value="Extracellular_membr_CFEM_dom"/>
</dbReference>
<evidence type="ECO:0000256" key="9">
    <source>
        <dbReference type="ARBA" id="ARBA00022989"/>
    </source>
</evidence>
<keyword evidence="14" id="KW-0349">Heme</keyword>
<keyword evidence="6" id="KW-0325">Glycoprotein</keyword>
<dbReference type="Pfam" id="PF20684">
    <property type="entry name" value="Fung_rhodopsin"/>
    <property type="match status" value="1"/>
</dbReference>
<feature type="domain" description="CFEM" evidence="18">
    <location>
        <begin position="11"/>
        <end position="122"/>
    </location>
</feature>
<feature type="compositionally biased region" description="Low complexity" evidence="15">
    <location>
        <begin position="493"/>
        <end position="504"/>
    </location>
</feature>
<feature type="transmembrane region" description="Helical" evidence="16">
    <location>
        <begin position="139"/>
        <end position="161"/>
    </location>
</feature>
<proteinExistence type="inferred from homology"/>
<evidence type="ECO:0000256" key="12">
    <source>
        <dbReference type="ARBA" id="ARBA00023288"/>
    </source>
</evidence>
<comment type="similarity">
    <text evidence="13">Belongs to the SAT4 family.</text>
</comment>
<feature type="disulfide bond" evidence="14">
    <location>
        <begin position="62"/>
        <end position="95"/>
    </location>
</feature>
<evidence type="ECO:0000256" key="2">
    <source>
        <dbReference type="ARBA" id="ARBA00004589"/>
    </source>
</evidence>
<feature type="transmembrane region" description="Helical" evidence="16">
    <location>
        <begin position="335"/>
        <end position="357"/>
    </location>
</feature>
<feature type="compositionally biased region" description="Polar residues" evidence="15">
    <location>
        <begin position="384"/>
        <end position="417"/>
    </location>
</feature>
<keyword evidence="11 14" id="KW-1015">Disulfide bond</keyword>
<keyword evidence="12" id="KW-0449">Lipoprotein</keyword>
<feature type="transmembrane region" description="Helical" evidence="16">
    <location>
        <begin position="106"/>
        <end position="127"/>
    </location>
</feature>
<dbReference type="PANTHER" id="PTHR33048">
    <property type="entry name" value="PTH11-LIKE INTEGRAL MEMBRANE PROTEIN (AFU_ORTHOLOGUE AFUA_5G11245)"/>
    <property type="match status" value="1"/>
</dbReference>
<evidence type="ECO:0000256" key="13">
    <source>
        <dbReference type="ARBA" id="ARBA00038359"/>
    </source>
</evidence>
<feature type="transmembrane region" description="Helical" evidence="16">
    <location>
        <begin position="181"/>
        <end position="205"/>
    </location>
</feature>
<keyword evidence="6" id="KW-0336">GPI-anchor</keyword>
<evidence type="ECO:0000259" key="18">
    <source>
        <dbReference type="PROSITE" id="PS52012"/>
    </source>
</evidence>
<feature type="region of interest" description="Disordered" evidence="15">
    <location>
        <begin position="379"/>
        <end position="418"/>
    </location>
</feature>
<feature type="transmembrane region" description="Helical" evidence="16">
    <location>
        <begin position="294"/>
        <end position="315"/>
    </location>
</feature>
<feature type="region of interest" description="Disordered" evidence="15">
    <location>
        <begin position="437"/>
        <end position="509"/>
    </location>
</feature>
<feature type="binding site" description="axial binding residue" evidence="14">
    <location>
        <position position="57"/>
    </location>
    <ligand>
        <name>heme</name>
        <dbReference type="ChEBI" id="CHEBI:30413"/>
    </ligand>
    <ligandPart>
        <name>Fe</name>
        <dbReference type="ChEBI" id="CHEBI:18248"/>
    </ligandPart>
</feature>
<evidence type="ECO:0000256" key="10">
    <source>
        <dbReference type="ARBA" id="ARBA00023136"/>
    </source>
</evidence>
<feature type="disulfide bond" evidence="14">
    <location>
        <begin position="43"/>
        <end position="74"/>
    </location>
</feature>
<comment type="similarity">
    <text evidence="4">Belongs to the RBT5 family.</text>
</comment>
<feature type="transmembrane region" description="Helical" evidence="16">
    <location>
        <begin position="217"/>
        <end position="237"/>
    </location>
</feature>
<evidence type="ECO:0000256" key="6">
    <source>
        <dbReference type="ARBA" id="ARBA00022622"/>
    </source>
</evidence>
<keyword evidence="14" id="KW-0408">Iron</keyword>
<name>A0A6A7B4V3_9PLEO</name>
<evidence type="ECO:0000256" key="3">
    <source>
        <dbReference type="ARBA" id="ARBA00004613"/>
    </source>
</evidence>
<feature type="compositionally biased region" description="Basic and acidic residues" evidence="15">
    <location>
        <begin position="466"/>
        <end position="477"/>
    </location>
</feature>
<gene>
    <name evidence="19" type="ORF">T440DRAFT_469241</name>
</gene>
<organism evidence="19 20">
    <name type="scientific">Plenodomus tracheiphilus IPT5</name>
    <dbReference type="NCBI Taxonomy" id="1408161"/>
    <lineage>
        <taxon>Eukaryota</taxon>
        <taxon>Fungi</taxon>
        <taxon>Dikarya</taxon>
        <taxon>Ascomycota</taxon>
        <taxon>Pezizomycotina</taxon>
        <taxon>Dothideomycetes</taxon>
        <taxon>Pleosporomycetidae</taxon>
        <taxon>Pleosporales</taxon>
        <taxon>Pleosporineae</taxon>
        <taxon>Leptosphaeriaceae</taxon>
        <taxon>Plenodomus</taxon>
    </lineage>
</organism>
<dbReference type="Proteomes" id="UP000799423">
    <property type="component" value="Unassembled WGS sequence"/>
</dbReference>
<accession>A0A6A7B4V3</accession>
<keyword evidence="10 16" id="KW-0472">Membrane</keyword>
<keyword evidence="20" id="KW-1185">Reference proteome</keyword>
<feature type="disulfide bond" evidence="14">
    <location>
        <begin position="39"/>
        <end position="79"/>
    </location>
</feature>
<evidence type="ECO:0000256" key="4">
    <source>
        <dbReference type="ARBA" id="ARBA00010031"/>
    </source>
</evidence>
<feature type="chain" id="PRO_5025606980" description="CFEM domain-containing protein" evidence="17">
    <location>
        <begin position="20"/>
        <end position="534"/>
    </location>
</feature>
<keyword evidence="7 16" id="KW-0812">Transmembrane</keyword>
<keyword evidence="8 17" id="KW-0732">Signal</keyword>
<dbReference type="GO" id="GO:0098552">
    <property type="term" value="C:side of membrane"/>
    <property type="evidence" value="ECO:0007669"/>
    <property type="project" value="UniProtKB-KW"/>
</dbReference>
<evidence type="ECO:0000256" key="5">
    <source>
        <dbReference type="ARBA" id="ARBA00022525"/>
    </source>
</evidence>
<dbReference type="PANTHER" id="PTHR33048:SF131">
    <property type="entry name" value="INTEGRAL MEMBRANE PROTEIN"/>
    <property type="match status" value="1"/>
</dbReference>
<dbReference type="InterPro" id="IPR049326">
    <property type="entry name" value="Rhodopsin_dom_fungi"/>
</dbReference>
<feature type="disulfide bond" evidence="14">
    <location>
        <begin position="53"/>
        <end position="60"/>
    </location>
</feature>
<keyword evidence="5" id="KW-0964">Secreted</keyword>
<dbReference type="OrthoDB" id="408702at2759"/>
<comment type="subcellular location">
    <subcellularLocation>
        <location evidence="2">Membrane</location>
        <topology evidence="2">Lipid-anchor</topology>
        <topology evidence="2">GPI-anchor</topology>
    </subcellularLocation>
    <subcellularLocation>
        <location evidence="1">Membrane</location>
        <topology evidence="1">Multi-pass membrane protein</topology>
    </subcellularLocation>
    <subcellularLocation>
        <location evidence="3">Secreted</location>
    </subcellularLocation>
</comment>
<reference evidence="19" key="1">
    <citation type="submission" date="2020-01" db="EMBL/GenBank/DDBJ databases">
        <authorList>
            <consortium name="DOE Joint Genome Institute"/>
            <person name="Haridas S."/>
            <person name="Albert R."/>
            <person name="Binder M."/>
            <person name="Bloem J."/>
            <person name="Labutti K."/>
            <person name="Salamov A."/>
            <person name="Andreopoulos B."/>
            <person name="Baker S.E."/>
            <person name="Barry K."/>
            <person name="Bills G."/>
            <person name="Bluhm B.H."/>
            <person name="Cannon C."/>
            <person name="Castanera R."/>
            <person name="Culley D.E."/>
            <person name="Daum C."/>
            <person name="Ezra D."/>
            <person name="Gonzalez J.B."/>
            <person name="Henrissat B."/>
            <person name="Kuo A."/>
            <person name="Liang C."/>
            <person name="Lipzen A."/>
            <person name="Lutzoni F."/>
            <person name="Magnuson J."/>
            <person name="Mondo S."/>
            <person name="Nolan M."/>
            <person name="Ohm R."/>
            <person name="Pangilinan J."/>
            <person name="Park H.-J."/>
            <person name="Ramirez L."/>
            <person name="Alfaro M."/>
            <person name="Sun H."/>
            <person name="Tritt A."/>
            <person name="Yoshinaga Y."/>
            <person name="Zwiers L.-H."/>
            <person name="Turgeon B.G."/>
            <person name="Goodwin S.B."/>
            <person name="Spatafora J.W."/>
            <person name="Crous P.W."/>
            <person name="Grigoriev I.V."/>
        </authorList>
    </citation>
    <scope>NUCLEOTIDE SEQUENCE</scope>
    <source>
        <strain evidence="19">IPT5</strain>
    </source>
</reference>
<evidence type="ECO:0000256" key="16">
    <source>
        <dbReference type="SAM" id="Phobius"/>
    </source>
</evidence>
<sequence length="534" mass="58768">MGVRAIIAAILCLLTLVNAAVSGTVLESRELGLADIPACGITCLLLKVPETGCATTDTPCICRNAGLAQSLSECMLANCTMVDTVRTARVQADICDLPEGSKRTELFWYSGIVYSIAILFVVLRVSGKLVSDRLSMDDYIVVLALVLAAVPLGCVLAMTKLGFGLHVWSLGDGVLLRILRFFYIAQATYVVVLGMIKVSLVLFYLEIFKTNQFKISAYVVIAYIIVNSLIIFLLTVFSCKPVDSFWNRDIKGQCMDVQALAFANSASAIVQDAILLILPLVSIRNLQMKRYRKLAVSFMFSIGTFGCIATIIRLHSLLHFSISVDPTWDYVQPTIWTELELAAGFVCVSLPSIRILLVRILPVGVKEFLSHISHSASRSRSHQVRNQDPSSPQSKEWNEPSTWVNISHGADSNGTESKSGKSFFGGFLSRNYGSPFSSQARDDSRHLESALSSYSEPEVAVTRPPYQERRRPEDAHVSMELLELPKTYDKPGSMRSGKSSASRSDQITALPSIGCLPERTFSMLDVTRSRDNHV</sequence>
<evidence type="ECO:0000313" key="20">
    <source>
        <dbReference type="Proteomes" id="UP000799423"/>
    </source>
</evidence>
<dbReference type="PROSITE" id="PS52012">
    <property type="entry name" value="CFEM"/>
    <property type="match status" value="1"/>
</dbReference>
<evidence type="ECO:0000256" key="1">
    <source>
        <dbReference type="ARBA" id="ARBA00004141"/>
    </source>
</evidence>
<feature type="transmembrane region" description="Helical" evidence="16">
    <location>
        <begin position="257"/>
        <end position="282"/>
    </location>
</feature>
<dbReference type="InterPro" id="IPR052337">
    <property type="entry name" value="SAT4-like"/>
</dbReference>
<evidence type="ECO:0000256" key="7">
    <source>
        <dbReference type="ARBA" id="ARBA00022692"/>
    </source>
</evidence>
<dbReference type="AlphaFoldDB" id="A0A6A7B4V3"/>
<dbReference type="EMBL" id="MU006311">
    <property type="protein sequence ID" value="KAF2849475.1"/>
    <property type="molecule type" value="Genomic_DNA"/>
</dbReference>
<protein>
    <recommendedName>
        <fullName evidence="18">CFEM domain-containing protein</fullName>
    </recommendedName>
</protein>
<evidence type="ECO:0000256" key="15">
    <source>
        <dbReference type="SAM" id="MobiDB-lite"/>
    </source>
</evidence>
<evidence type="ECO:0000256" key="17">
    <source>
        <dbReference type="SAM" id="SignalP"/>
    </source>
</evidence>
<dbReference type="GO" id="GO:0046872">
    <property type="term" value="F:metal ion binding"/>
    <property type="evidence" value="ECO:0007669"/>
    <property type="project" value="UniProtKB-UniRule"/>
</dbReference>
<evidence type="ECO:0000256" key="14">
    <source>
        <dbReference type="PROSITE-ProRule" id="PRU01356"/>
    </source>
</evidence>
<evidence type="ECO:0000256" key="8">
    <source>
        <dbReference type="ARBA" id="ARBA00022729"/>
    </source>
</evidence>
<keyword evidence="9 16" id="KW-1133">Transmembrane helix</keyword>